<dbReference type="Pfam" id="PF00023">
    <property type="entry name" value="Ank"/>
    <property type="match status" value="1"/>
</dbReference>
<dbReference type="InterPro" id="IPR036770">
    <property type="entry name" value="Ankyrin_rpt-contain_sf"/>
</dbReference>
<dbReference type="STRING" id="1047168.A0A0F4GNN6"/>
<dbReference type="OrthoDB" id="4772757at2759"/>
<keyword evidence="1" id="KW-0677">Repeat</keyword>
<gene>
    <name evidence="4" type="ORF">TI39_contig377g00003</name>
</gene>
<dbReference type="Proteomes" id="UP000033647">
    <property type="component" value="Unassembled WGS sequence"/>
</dbReference>
<organism evidence="4 5">
    <name type="scientific">Zymoseptoria brevis</name>
    <dbReference type="NCBI Taxonomy" id="1047168"/>
    <lineage>
        <taxon>Eukaryota</taxon>
        <taxon>Fungi</taxon>
        <taxon>Dikarya</taxon>
        <taxon>Ascomycota</taxon>
        <taxon>Pezizomycotina</taxon>
        <taxon>Dothideomycetes</taxon>
        <taxon>Dothideomycetidae</taxon>
        <taxon>Mycosphaerellales</taxon>
        <taxon>Mycosphaerellaceae</taxon>
        <taxon>Zymoseptoria</taxon>
    </lineage>
</organism>
<keyword evidence="2 3" id="KW-0040">ANK repeat</keyword>
<dbReference type="Pfam" id="PF12796">
    <property type="entry name" value="Ank_2"/>
    <property type="match status" value="1"/>
</dbReference>
<feature type="repeat" description="ANK" evidence="3">
    <location>
        <begin position="175"/>
        <end position="207"/>
    </location>
</feature>
<reference evidence="4 5" key="1">
    <citation type="submission" date="2015-03" db="EMBL/GenBank/DDBJ databases">
        <title>RNA-seq based gene annotation and comparative genomics of four Zymoseptoria species reveal species-specific pathogenicity related genes and transposable element activity.</title>
        <authorList>
            <person name="Grandaubert J."/>
            <person name="Bhattacharyya A."/>
            <person name="Stukenbrock E.H."/>
        </authorList>
    </citation>
    <scope>NUCLEOTIDE SEQUENCE [LARGE SCALE GENOMIC DNA]</scope>
    <source>
        <strain evidence="4 5">Zb18110</strain>
    </source>
</reference>
<evidence type="ECO:0000256" key="1">
    <source>
        <dbReference type="ARBA" id="ARBA00022737"/>
    </source>
</evidence>
<feature type="repeat" description="ANK" evidence="3">
    <location>
        <begin position="11"/>
        <end position="40"/>
    </location>
</feature>
<dbReference type="PROSITE" id="PS50088">
    <property type="entry name" value="ANK_REPEAT"/>
    <property type="match status" value="2"/>
</dbReference>
<dbReference type="PROSITE" id="PS50297">
    <property type="entry name" value="ANK_REP_REGION"/>
    <property type="match status" value="2"/>
</dbReference>
<dbReference type="SUPFAM" id="SSF48403">
    <property type="entry name" value="Ankyrin repeat"/>
    <property type="match status" value="2"/>
</dbReference>
<evidence type="ECO:0000256" key="3">
    <source>
        <dbReference type="PROSITE-ProRule" id="PRU00023"/>
    </source>
</evidence>
<dbReference type="SMART" id="SM00248">
    <property type="entry name" value="ANK"/>
    <property type="match status" value="5"/>
</dbReference>
<evidence type="ECO:0000313" key="5">
    <source>
        <dbReference type="Proteomes" id="UP000033647"/>
    </source>
</evidence>
<accession>A0A0F4GNN6</accession>
<dbReference type="Gene3D" id="1.25.40.20">
    <property type="entry name" value="Ankyrin repeat-containing domain"/>
    <property type="match status" value="1"/>
</dbReference>
<proteinExistence type="predicted"/>
<comment type="caution">
    <text evidence="4">The sequence shown here is derived from an EMBL/GenBank/DDBJ whole genome shotgun (WGS) entry which is preliminary data.</text>
</comment>
<dbReference type="AlphaFoldDB" id="A0A0F4GNN6"/>
<evidence type="ECO:0000313" key="4">
    <source>
        <dbReference type="EMBL" id="KJX99029.1"/>
    </source>
</evidence>
<name>A0A0F4GNN6_9PEZI</name>
<dbReference type="InterPro" id="IPR002110">
    <property type="entry name" value="Ankyrin_rpt"/>
</dbReference>
<keyword evidence="5" id="KW-1185">Reference proteome</keyword>
<evidence type="ECO:0000256" key="2">
    <source>
        <dbReference type="ARBA" id="ARBA00023043"/>
    </source>
</evidence>
<dbReference type="EMBL" id="LAFY01000369">
    <property type="protein sequence ID" value="KJX99029.1"/>
    <property type="molecule type" value="Genomic_DNA"/>
</dbReference>
<sequence length="373" mass="41979">MPNATTPYFPTPLCLAAAKGHHDLVQYLLDQGAHLATEEKMWRRQGNFIHEPPIWNGHDDSGHCRILQGPQLSALPAAVAGGHSDIVRLLLQPEHRLPTNSLEYPRAIISGARSGQLSLINMLFEVIGKRMSDFDLLAEYMMWEAVRGDQEEVVQMTLAEGVDLNAFPNKPSWWHHFGTLHLAASLNRTRLVKLLLDRGADSNLGRPRSEYGALPVEGAAIHGQEEAMNILLSYGADPRRAFWGAAYGGQPRLMADVLSKFPDLTDVSVLRTCLNFAKDSCNLKAMTILVEAGVPLNDAYYDDSHDGRYQASPIDQAIEWHGWTWVVEQLISLGARPNRAYNEYDKSGRWKGHNRHRRGILLSKRTWDWVEKY</sequence>
<dbReference type="PANTHER" id="PTHR24198">
    <property type="entry name" value="ANKYRIN REPEAT AND PROTEIN KINASE DOMAIN-CONTAINING PROTEIN"/>
    <property type="match status" value="1"/>
</dbReference>
<dbReference type="PANTHER" id="PTHR24198:SF165">
    <property type="entry name" value="ANKYRIN REPEAT-CONTAINING PROTEIN-RELATED"/>
    <property type="match status" value="1"/>
</dbReference>
<protein>
    <submittedName>
        <fullName evidence="4">Uncharacterized protein</fullName>
    </submittedName>
</protein>